<keyword evidence="3" id="KW-1185">Reference proteome</keyword>
<sequence>MYHREIIEIPYPCMGEIDDVVRSRSIYLKTLNQIFMKLKLRSPMADASGHMVFHVLLYFIN</sequence>
<evidence type="ECO:0000313" key="1">
    <source>
        <dbReference type="EMBL" id="KRH36140.1"/>
    </source>
</evidence>
<gene>
    <name evidence="1" type="ORF">GLYMA_10G285800</name>
</gene>
<dbReference type="EMBL" id="CM000843">
    <property type="protein sequence ID" value="KRH36140.1"/>
    <property type="molecule type" value="Genomic_DNA"/>
</dbReference>
<dbReference type="Proteomes" id="UP000008827">
    <property type="component" value="Chromosome 10"/>
</dbReference>
<reference evidence="1 2" key="1">
    <citation type="journal article" date="2010" name="Nature">
        <title>Genome sequence of the palaeopolyploid soybean.</title>
        <authorList>
            <person name="Schmutz J."/>
            <person name="Cannon S.B."/>
            <person name="Schlueter J."/>
            <person name="Ma J."/>
            <person name="Mitros T."/>
            <person name="Nelson W."/>
            <person name="Hyten D.L."/>
            <person name="Song Q."/>
            <person name="Thelen J.J."/>
            <person name="Cheng J."/>
            <person name="Xu D."/>
            <person name="Hellsten U."/>
            <person name="May G.D."/>
            <person name="Yu Y."/>
            <person name="Sakurai T."/>
            <person name="Umezawa T."/>
            <person name="Bhattacharyya M.K."/>
            <person name="Sandhu D."/>
            <person name="Valliyodan B."/>
            <person name="Lindquist E."/>
            <person name="Peto M."/>
            <person name="Grant D."/>
            <person name="Shu S."/>
            <person name="Goodstein D."/>
            <person name="Barry K."/>
            <person name="Futrell-Griggs M."/>
            <person name="Abernathy B."/>
            <person name="Du J."/>
            <person name="Tian Z."/>
            <person name="Zhu L."/>
            <person name="Gill N."/>
            <person name="Joshi T."/>
            <person name="Libault M."/>
            <person name="Sethuraman A."/>
            <person name="Zhang X.-C."/>
            <person name="Shinozaki K."/>
            <person name="Nguyen H.T."/>
            <person name="Wing R.A."/>
            <person name="Cregan P."/>
            <person name="Specht J."/>
            <person name="Grimwood J."/>
            <person name="Rokhsar D."/>
            <person name="Stacey G."/>
            <person name="Shoemaker R.C."/>
            <person name="Jackson S.A."/>
        </authorList>
    </citation>
    <scope>NUCLEOTIDE SEQUENCE</scope>
    <source>
        <strain evidence="2">cv. Williams 82</strain>
        <tissue evidence="1">Callus</tissue>
    </source>
</reference>
<dbReference type="AlphaFoldDB" id="A0A0R0I0M7"/>
<reference evidence="2" key="2">
    <citation type="submission" date="2018-02" db="UniProtKB">
        <authorList>
            <consortium name="EnsemblPlants"/>
        </authorList>
    </citation>
    <scope>IDENTIFICATION</scope>
    <source>
        <strain evidence="2">Williams 82</strain>
    </source>
</reference>
<evidence type="ECO:0000313" key="2">
    <source>
        <dbReference type="EnsemblPlants" id="KRH36140"/>
    </source>
</evidence>
<protein>
    <submittedName>
        <fullName evidence="1 2">Uncharacterized protein</fullName>
    </submittedName>
</protein>
<dbReference type="SMR" id="A0A0R0I0M7"/>
<organism evidence="1">
    <name type="scientific">Glycine max</name>
    <name type="common">Soybean</name>
    <name type="synonym">Glycine hispida</name>
    <dbReference type="NCBI Taxonomy" id="3847"/>
    <lineage>
        <taxon>Eukaryota</taxon>
        <taxon>Viridiplantae</taxon>
        <taxon>Streptophyta</taxon>
        <taxon>Embryophyta</taxon>
        <taxon>Tracheophyta</taxon>
        <taxon>Spermatophyta</taxon>
        <taxon>Magnoliopsida</taxon>
        <taxon>eudicotyledons</taxon>
        <taxon>Gunneridae</taxon>
        <taxon>Pentapetalae</taxon>
        <taxon>rosids</taxon>
        <taxon>fabids</taxon>
        <taxon>Fabales</taxon>
        <taxon>Fabaceae</taxon>
        <taxon>Papilionoideae</taxon>
        <taxon>50 kb inversion clade</taxon>
        <taxon>NPAAA clade</taxon>
        <taxon>indigoferoid/millettioid clade</taxon>
        <taxon>Phaseoleae</taxon>
        <taxon>Glycine</taxon>
        <taxon>Glycine subgen. Soja</taxon>
    </lineage>
</organism>
<dbReference type="Gramene" id="KRH36140">
    <property type="protein sequence ID" value="KRH36140"/>
    <property type="gene ID" value="GLYMA_10G285800"/>
</dbReference>
<proteinExistence type="predicted"/>
<evidence type="ECO:0000313" key="3">
    <source>
        <dbReference type="Proteomes" id="UP000008827"/>
    </source>
</evidence>
<reference evidence="1" key="3">
    <citation type="submission" date="2018-07" db="EMBL/GenBank/DDBJ databases">
        <title>WGS assembly of Glycine max.</title>
        <authorList>
            <person name="Schmutz J."/>
            <person name="Cannon S."/>
            <person name="Schlueter J."/>
            <person name="Ma J."/>
            <person name="Mitros T."/>
            <person name="Nelson W."/>
            <person name="Hyten D."/>
            <person name="Song Q."/>
            <person name="Thelen J."/>
            <person name="Cheng J."/>
            <person name="Xu D."/>
            <person name="Hellsten U."/>
            <person name="May G."/>
            <person name="Yu Y."/>
            <person name="Sakurai T."/>
            <person name="Umezawa T."/>
            <person name="Bhattacharyya M."/>
            <person name="Sandhu D."/>
            <person name="Valliyodan B."/>
            <person name="Lindquist E."/>
            <person name="Peto M."/>
            <person name="Grant D."/>
            <person name="Shu S."/>
            <person name="Goodstein D."/>
            <person name="Barry K."/>
            <person name="Futrell-Griggs M."/>
            <person name="Abernathy B."/>
            <person name="Du J."/>
            <person name="Tian Z."/>
            <person name="Zhu L."/>
            <person name="Gill N."/>
            <person name="Joshi T."/>
            <person name="Libault M."/>
            <person name="Sethuraman A."/>
            <person name="Zhang X."/>
            <person name="Shinozaki K."/>
            <person name="Nguyen H."/>
            <person name="Wing R."/>
            <person name="Cregan P."/>
            <person name="Specht J."/>
            <person name="Grimwood J."/>
            <person name="Rokhsar D."/>
            <person name="Stacey G."/>
            <person name="Shoemaker R."/>
            <person name="Jackson S."/>
        </authorList>
    </citation>
    <scope>NUCLEOTIDE SEQUENCE</scope>
    <source>
        <tissue evidence="1">Callus</tissue>
    </source>
</reference>
<dbReference type="EnsemblPlants" id="KRH36140">
    <property type="protein sequence ID" value="KRH36140"/>
    <property type="gene ID" value="GLYMA_10G285800"/>
</dbReference>
<accession>A0A0R0I0M7</accession>
<name>A0A0R0I0M7_SOYBN</name>
<dbReference type="InParanoid" id="A0A0R0I0M7"/>